<evidence type="ECO:0000313" key="1">
    <source>
        <dbReference type="EMBL" id="CAB4670673.1"/>
    </source>
</evidence>
<reference evidence="1" key="1">
    <citation type="submission" date="2020-05" db="EMBL/GenBank/DDBJ databases">
        <authorList>
            <person name="Chiriac C."/>
            <person name="Salcher M."/>
            <person name="Ghai R."/>
            <person name="Kavagutti S V."/>
        </authorList>
    </citation>
    <scope>NUCLEOTIDE SEQUENCE</scope>
</reference>
<dbReference type="InterPro" id="IPR003787">
    <property type="entry name" value="Sulphur_relay_DsrE/F-like"/>
</dbReference>
<name>A0A6J6ME61_9ZZZZ</name>
<accession>A0A6J6ME61</accession>
<gene>
    <name evidence="1" type="ORF">UFOPK2342_00418</name>
    <name evidence="2" type="ORF">UFOPK2423_00904</name>
    <name evidence="3" type="ORF">UFOPK3266_00399</name>
    <name evidence="4" type="ORF">UFOPK4367_00375</name>
</gene>
<dbReference type="EMBL" id="CAFBAA010000006">
    <property type="protein sequence ID" value="CAB4841509.1"/>
    <property type="molecule type" value="Genomic_DNA"/>
</dbReference>
<sequence length="117" mass="12126">MATLVLKLTTVEPEKMSQALNVCATALASGAAVSLWLTGDAVRLATPGFAAGIELDQSAPFDQLIDAVRAGGRLTACTQCLGRRGLGQEDLLPGVEIRGASGFVEEILQPAVQALVY</sequence>
<dbReference type="EMBL" id="CAFBRC010000017">
    <property type="protein sequence ID" value="CAB5073010.1"/>
    <property type="molecule type" value="Genomic_DNA"/>
</dbReference>
<evidence type="ECO:0000313" key="3">
    <source>
        <dbReference type="EMBL" id="CAB4841509.1"/>
    </source>
</evidence>
<protein>
    <submittedName>
        <fullName evidence="1">Unannotated protein</fullName>
    </submittedName>
</protein>
<evidence type="ECO:0000313" key="4">
    <source>
        <dbReference type="EMBL" id="CAB5073010.1"/>
    </source>
</evidence>
<dbReference type="InterPro" id="IPR027396">
    <property type="entry name" value="DsrEFH-like"/>
</dbReference>
<dbReference type="EMBL" id="CAEZXB010000005">
    <property type="protein sequence ID" value="CAB4670673.1"/>
    <property type="molecule type" value="Genomic_DNA"/>
</dbReference>
<dbReference type="Gene3D" id="3.40.1260.10">
    <property type="entry name" value="DsrEFH-like"/>
    <property type="match status" value="1"/>
</dbReference>
<proteinExistence type="predicted"/>
<dbReference type="AlphaFoldDB" id="A0A6J6ME61"/>
<evidence type="ECO:0000313" key="2">
    <source>
        <dbReference type="EMBL" id="CAB4696546.1"/>
    </source>
</evidence>
<dbReference type="Pfam" id="PF02635">
    <property type="entry name" value="DsrE"/>
    <property type="match status" value="1"/>
</dbReference>
<dbReference type="SUPFAM" id="SSF75169">
    <property type="entry name" value="DsrEFH-like"/>
    <property type="match status" value="1"/>
</dbReference>
<dbReference type="EMBL" id="CAEZXN010000018">
    <property type="protein sequence ID" value="CAB4696546.1"/>
    <property type="molecule type" value="Genomic_DNA"/>
</dbReference>
<organism evidence="1">
    <name type="scientific">freshwater metagenome</name>
    <dbReference type="NCBI Taxonomy" id="449393"/>
    <lineage>
        <taxon>unclassified sequences</taxon>
        <taxon>metagenomes</taxon>
        <taxon>ecological metagenomes</taxon>
    </lineage>
</organism>